<reference evidence="3" key="1">
    <citation type="submission" date="2021-03" db="EMBL/GenBank/DDBJ databases">
        <title>Comparative genomics and phylogenomic investigation of the class Geoglossomycetes provide insights into ecological specialization and systematics.</title>
        <authorList>
            <person name="Melie T."/>
            <person name="Pirro S."/>
            <person name="Miller A.N."/>
            <person name="Quandt A."/>
        </authorList>
    </citation>
    <scope>NUCLEOTIDE SEQUENCE</scope>
    <source>
        <strain evidence="3">GBOQ0MN5Z8</strain>
    </source>
</reference>
<protein>
    <submittedName>
        <fullName evidence="3">Uncharacterized protein</fullName>
    </submittedName>
</protein>
<dbReference type="OrthoDB" id="10637822at2759"/>
<feature type="region of interest" description="Disordered" evidence="1">
    <location>
        <begin position="33"/>
        <end position="81"/>
    </location>
</feature>
<gene>
    <name evidence="3" type="ORF">FGG08_000501</name>
</gene>
<keyword evidence="4" id="KW-1185">Reference proteome</keyword>
<proteinExistence type="predicted"/>
<dbReference type="Proteomes" id="UP000698800">
    <property type="component" value="Unassembled WGS sequence"/>
</dbReference>
<feature type="compositionally biased region" description="Polar residues" evidence="1">
    <location>
        <begin position="132"/>
        <end position="160"/>
    </location>
</feature>
<evidence type="ECO:0000313" key="4">
    <source>
        <dbReference type="Proteomes" id="UP000698800"/>
    </source>
</evidence>
<comment type="caution">
    <text evidence="3">The sequence shown here is derived from an EMBL/GenBank/DDBJ whole genome shotgun (WGS) entry which is preliminary data.</text>
</comment>
<feature type="compositionally biased region" description="Pro residues" evidence="1">
    <location>
        <begin position="275"/>
        <end position="284"/>
    </location>
</feature>
<evidence type="ECO:0000256" key="1">
    <source>
        <dbReference type="SAM" id="MobiDB-lite"/>
    </source>
</evidence>
<accession>A0A9P8ICZ2</accession>
<evidence type="ECO:0000313" key="3">
    <source>
        <dbReference type="EMBL" id="KAH0545360.1"/>
    </source>
</evidence>
<sequence length="334" mass="33674">MNGAMTGYNCAATGGSANIAAVTNVFSSGCIPDSTSTSSTTSDTSTTTKSSSSTSSQTSTGTNAAGAATDSPISTSSPDSKLSRGAVAGIVIAALAVFTALAGGILFFVISHKRVTKETAAAAAEENENDKTFGTGSTCTPPLTQTPSRQSGRPYSIQSTRTPPSGYYAVPTNHPDAIHQTHLHHQPGSPAIPQKSNLRHSNPISTSVAAAAVVGGSPIKGPSRVRRYSTPTPAGGRMSPAEEEPEGGDADSIQTTPPMPQFAPGAASRGVSPFQNPPPVPPPGQGFVVRRPSPQQSPPPAPSPAPSARSGRSGSGSGAETGAMKKFYGIPPPR</sequence>
<feature type="compositionally biased region" description="Low complexity" evidence="1">
    <location>
        <begin position="34"/>
        <end position="81"/>
    </location>
</feature>
<feature type="compositionally biased region" description="Low complexity" evidence="1">
    <location>
        <begin position="285"/>
        <end position="294"/>
    </location>
</feature>
<dbReference type="EMBL" id="JAGHQL010000006">
    <property type="protein sequence ID" value="KAH0545360.1"/>
    <property type="molecule type" value="Genomic_DNA"/>
</dbReference>
<organism evidence="3 4">
    <name type="scientific">Glutinoglossum americanum</name>
    <dbReference type="NCBI Taxonomy" id="1670608"/>
    <lineage>
        <taxon>Eukaryota</taxon>
        <taxon>Fungi</taxon>
        <taxon>Dikarya</taxon>
        <taxon>Ascomycota</taxon>
        <taxon>Pezizomycotina</taxon>
        <taxon>Geoglossomycetes</taxon>
        <taxon>Geoglossales</taxon>
        <taxon>Geoglossaceae</taxon>
        <taxon>Glutinoglossum</taxon>
    </lineage>
</organism>
<feature type="region of interest" description="Disordered" evidence="1">
    <location>
        <begin position="124"/>
        <end position="160"/>
    </location>
</feature>
<keyword evidence="2" id="KW-1133">Transmembrane helix</keyword>
<evidence type="ECO:0000256" key="2">
    <source>
        <dbReference type="SAM" id="Phobius"/>
    </source>
</evidence>
<dbReference type="AlphaFoldDB" id="A0A9P8ICZ2"/>
<feature type="transmembrane region" description="Helical" evidence="2">
    <location>
        <begin position="86"/>
        <end position="110"/>
    </location>
</feature>
<feature type="compositionally biased region" description="Pro residues" evidence="1">
    <location>
        <begin position="295"/>
        <end position="305"/>
    </location>
</feature>
<feature type="region of interest" description="Disordered" evidence="1">
    <location>
        <begin position="215"/>
        <end position="334"/>
    </location>
</feature>
<feature type="region of interest" description="Disordered" evidence="1">
    <location>
        <begin position="181"/>
        <end position="201"/>
    </location>
</feature>
<name>A0A9P8ICZ2_9PEZI</name>
<keyword evidence="2" id="KW-0472">Membrane</keyword>
<keyword evidence="2" id="KW-0812">Transmembrane</keyword>